<dbReference type="Proteomes" id="UP000318571">
    <property type="component" value="Chromosome 11"/>
</dbReference>
<comment type="caution">
    <text evidence="1">The sequence shown here is derived from an EMBL/GenBank/DDBJ whole genome shotgun (WGS) entry which is preliminary data.</text>
</comment>
<proteinExistence type="predicted"/>
<keyword evidence="2" id="KW-1185">Reference proteome</keyword>
<dbReference type="AlphaFoldDB" id="A0A553PM92"/>
<reference evidence="1 2" key="1">
    <citation type="journal article" date="2018" name="Nat. Ecol. Evol.">
        <title>Genomic signatures of mitonuclear coevolution across populations of Tigriopus californicus.</title>
        <authorList>
            <person name="Barreto F.S."/>
            <person name="Watson E.T."/>
            <person name="Lima T.G."/>
            <person name="Willett C.S."/>
            <person name="Edmands S."/>
            <person name="Li W."/>
            <person name="Burton R.S."/>
        </authorList>
    </citation>
    <scope>NUCLEOTIDE SEQUENCE [LARGE SCALE GENOMIC DNA]</scope>
    <source>
        <strain evidence="1 2">San Diego</strain>
    </source>
</reference>
<accession>A0A553PM92</accession>
<gene>
    <name evidence="1" type="ORF">TCAL_07585</name>
</gene>
<name>A0A553PM92_TIGCA</name>
<evidence type="ECO:0000313" key="1">
    <source>
        <dbReference type="EMBL" id="TRY78804.1"/>
    </source>
</evidence>
<organism evidence="1 2">
    <name type="scientific">Tigriopus californicus</name>
    <name type="common">Marine copepod</name>
    <dbReference type="NCBI Taxonomy" id="6832"/>
    <lineage>
        <taxon>Eukaryota</taxon>
        <taxon>Metazoa</taxon>
        <taxon>Ecdysozoa</taxon>
        <taxon>Arthropoda</taxon>
        <taxon>Crustacea</taxon>
        <taxon>Multicrustacea</taxon>
        <taxon>Hexanauplia</taxon>
        <taxon>Copepoda</taxon>
        <taxon>Harpacticoida</taxon>
        <taxon>Harpacticidae</taxon>
        <taxon>Tigriopus</taxon>
    </lineage>
</organism>
<sequence length="194" mass="21661">MVRWDASSPFQNTTLAHGSMFCCSLKQLPVPNNDWKQRERALCPGSSLELNGRESPVLITVPQTSEDHNMSTPAGNSRKRAKGERLTWQANTEQLPSSWVELAFNYIISTFISGKSSMRRPQEGSLIFHPLIEGWSTFRRRWVVVWDDGAGQKMDGGRTLGLGKMVILINKQPTATGAEGSPGNENLLEIKRTF</sequence>
<dbReference type="EMBL" id="VCGU01000003">
    <property type="protein sequence ID" value="TRY78804.1"/>
    <property type="molecule type" value="Genomic_DNA"/>
</dbReference>
<evidence type="ECO:0000313" key="2">
    <source>
        <dbReference type="Proteomes" id="UP000318571"/>
    </source>
</evidence>
<protein>
    <submittedName>
        <fullName evidence="1">Uncharacterized protein</fullName>
    </submittedName>
</protein>